<dbReference type="GO" id="GO:0005886">
    <property type="term" value="C:plasma membrane"/>
    <property type="evidence" value="ECO:0007669"/>
    <property type="project" value="UniProtKB-SubCell"/>
</dbReference>
<feature type="transmembrane region" description="Helical" evidence="2">
    <location>
        <begin position="94"/>
        <end position="110"/>
    </location>
</feature>
<evidence type="ECO:0000313" key="5">
    <source>
        <dbReference type="Proteomes" id="UP001451782"/>
    </source>
</evidence>
<feature type="transmembrane region" description="Helical" evidence="2">
    <location>
        <begin position="31"/>
        <end position="51"/>
    </location>
</feature>
<evidence type="ECO:0000256" key="1">
    <source>
        <dbReference type="RuleBase" id="RU369079"/>
    </source>
</evidence>
<reference evidence="4 5" key="1">
    <citation type="submission" date="2024-04" db="EMBL/GenBank/DDBJ databases">
        <title>Phylogenomic analyses of a clade within the roseobacter group suggest taxonomic reassignments of species of the genera Aestuariivita, Citreicella, Loktanella, Nautella, Pelagibaca, Ruegeria, Thalassobius, Thiobacimonas and Tropicibacter, and the proposal o.</title>
        <authorList>
            <person name="Jeon C.O."/>
        </authorList>
    </citation>
    <scope>NUCLEOTIDE SEQUENCE [LARGE SCALE GENOMIC DNA]</scope>
    <source>
        <strain evidence="4 5">G8-12</strain>
    </source>
</reference>
<feature type="transmembrane region" description="Helical" evidence="2">
    <location>
        <begin position="352"/>
        <end position="368"/>
    </location>
</feature>
<accession>A0AAN0M316</accession>
<dbReference type="AlphaFoldDB" id="A0AAN0M316"/>
<dbReference type="Proteomes" id="UP001451782">
    <property type="component" value="Chromosome"/>
</dbReference>
<dbReference type="InterPro" id="IPR011853">
    <property type="entry name" value="TRAP_DctM-Dct_fused"/>
</dbReference>
<feature type="transmembrane region" description="Helical" evidence="2">
    <location>
        <begin position="389"/>
        <end position="409"/>
    </location>
</feature>
<dbReference type="InterPro" id="IPR010656">
    <property type="entry name" value="DctM"/>
</dbReference>
<dbReference type="NCBIfam" id="TIGR02123">
    <property type="entry name" value="TRAP_fused"/>
    <property type="match status" value="1"/>
</dbReference>
<dbReference type="RefSeq" id="WP_342070384.1">
    <property type="nucleotide sequence ID" value="NZ_CP151762.1"/>
</dbReference>
<feature type="transmembrane region" description="Helical" evidence="2">
    <location>
        <begin position="326"/>
        <end position="346"/>
    </location>
</feature>
<organism evidence="4 5">
    <name type="scientific">Yoonia algicola</name>
    <dbReference type="NCBI Taxonomy" id="3137368"/>
    <lineage>
        <taxon>Bacteria</taxon>
        <taxon>Pseudomonadati</taxon>
        <taxon>Pseudomonadota</taxon>
        <taxon>Alphaproteobacteria</taxon>
        <taxon>Rhodobacterales</taxon>
        <taxon>Paracoccaceae</taxon>
        <taxon>Yoonia</taxon>
    </lineage>
</organism>
<feature type="transmembrane region" description="Helical" evidence="2">
    <location>
        <begin position="154"/>
        <end position="178"/>
    </location>
</feature>
<keyword evidence="1" id="KW-0813">Transport</keyword>
<feature type="transmembrane region" description="Helical" evidence="2">
    <location>
        <begin position="63"/>
        <end position="88"/>
    </location>
</feature>
<comment type="function">
    <text evidence="1">Part of the tripartite ATP-independent periplasmic (TRAP) transport system.</text>
</comment>
<feature type="domain" description="TRAP C4-dicarboxylate transport system permease DctM subunit" evidence="3">
    <location>
        <begin position="124"/>
        <end position="540"/>
    </location>
</feature>
<dbReference type="PANTHER" id="PTHR43849">
    <property type="entry name" value="BLL3936 PROTEIN"/>
    <property type="match status" value="1"/>
</dbReference>
<protein>
    <submittedName>
        <fullName evidence="4">TRAP transporter fused permease subunit</fullName>
    </submittedName>
</protein>
<feature type="transmembrane region" description="Helical" evidence="2">
    <location>
        <begin position="117"/>
        <end position="134"/>
    </location>
</feature>
<evidence type="ECO:0000313" key="4">
    <source>
        <dbReference type="EMBL" id="WZU64014.1"/>
    </source>
</evidence>
<dbReference type="EMBL" id="CP151762">
    <property type="protein sequence ID" value="WZU64014.1"/>
    <property type="molecule type" value="Genomic_DNA"/>
</dbReference>
<keyword evidence="5" id="KW-1185">Reference proteome</keyword>
<sequence>MLVLIRNTLGILVALLPILWAIEWLASVRSIFLLDQFVVIEFGLATALVFLSPRGRAIRFDDYILAVLALVVAVFSAISMEQLVLLMFSGEAKVILLAGALVGLSLLACYRVTGAMMTAFVTAVLIFGALARYLPQPISAPPFSFGTYTVYVAYGGDAIVGQALRIVSVVVVVFIVFGKMFELMGGTRFFEHLAQRISANGAGSAVKVAAVASGLFGSISGSTTANVVTSGNFSIPMMRKIGLPAHQAAAIEAVASTGGQILPPVMGIAAFLMVEIAGIPYRDVITAAALPGLLYFVALFFQIDGFSRRLNLVGFKVEPMSRRQTLVEALFTLVPILLILFAVIMMPYAPNSGAVLASGACIVLAFGRKGFNTHTLKALFQKLVEAGDVAARIVTTSAVIGILLGVVSYSGLGVAAAVGIEALADSNLALALLAAGLASYVLGIGLATTAVYAVVGTLIAPSLVNLGLAPITAHLFVFYCAMLSMITPPVAIACLAASGLANASFWRTSLQAMRFGWTLFFLPFLFVVNPALLMIGSISEILTTSVTCLIGIAALSRTIGELPCPANHLPRKALYLALSIIALLPIAPPLARLLAATGLVLLTVRDRKEAKRTLSFNVTEVQ</sequence>
<proteinExistence type="predicted"/>
<feature type="transmembrane region" description="Helical" evidence="2">
    <location>
        <begin position="515"/>
        <end position="534"/>
    </location>
</feature>
<dbReference type="GO" id="GO:0022857">
    <property type="term" value="F:transmembrane transporter activity"/>
    <property type="evidence" value="ECO:0007669"/>
    <property type="project" value="UniProtKB-UniRule"/>
</dbReference>
<feature type="transmembrane region" description="Helical" evidence="2">
    <location>
        <begin position="285"/>
        <end position="306"/>
    </location>
</feature>
<dbReference type="Pfam" id="PF06808">
    <property type="entry name" value="DctM"/>
    <property type="match status" value="1"/>
</dbReference>
<keyword evidence="1" id="KW-1003">Cell membrane</keyword>
<gene>
    <name evidence="4" type="ORF">AABB28_01470</name>
</gene>
<name>A0AAN0M316_9RHOB</name>
<feature type="transmembrane region" description="Helical" evidence="2">
    <location>
        <begin position="541"/>
        <end position="559"/>
    </location>
</feature>
<feature type="transmembrane region" description="Helical" evidence="2">
    <location>
        <begin position="429"/>
        <end position="455"/>
    </location>
</feature>
<keyword evidence="1" id="KW-0997">Cell inner membrane</keyword>
<comment type="subcellular location">
    <subcellularLocation>
        <location evidence="1">Cell inner membrane</location>
        <topology evidence="1">Multi-pass membrane protein</topology>
    </subcellularLocation>
</comment>
<evidence type="ECO:0000256" key="2">
    <source>
        <dbReference type="SAM" id="Phobius"/>
    </source>
</evidence>
<feature type="transmembrane region" description="Helical" evidence="2">
    <location>
        <begin position="261"/>
        <end position="279"/>
    </location>
</feature>
<keyword evidence="2" id="KW-0812">Transmembrane</keyword>
<keyword evidence="2" id="KW-0472">Membrane</keyword>
<keyword evidence="2" id="KW-1133">Transmembrane helix</keyword>
<evidence type="ECO:0000259" key="3">
    <source>
        <dbReference type="Pfam" id="PF06808"/>
    </source>
</evidence>
<dbReference type="KEGG" id="yag:AABB28_01470"/>
<feature type="transmembrane region" description="Helical" evidence="2">
    <location>
        <begin position="476"/>
        <end position="503"/>
    </location>
</feature>
<feature type="transmembrane region" description="Helical" evidence="2">
    <location>
        <begin position="574"/>
        <end position="602"/>
    </location>
</feature>
<dbReference type="PANTHER" id="PTHR43849:SF2">
    <property type="entry name" value="BLL3936 PROTEIN"/>
    <property type="match status" value="1"/>
</dbReference>